<proteinExistence type="predicted"/>
<dbReference type="EMBL" id="JAECSB010000031">
    <property type="protein sequence ID" value="MBH5142917.1"/>
    <property type="molecule type" value="Genomic_DNA"/>
</dbReference>
<reference evidence="1 2" key="1">
    <citation type="submission" date="2020-12" db="EMBL/GenBank/DDBJ databases">
        <title>Draft genome sequence of furan degrading bacterial strain FUR100.</title>
        <authorList>
            <person name="Woiski C."/>
        </authorList>
    </citation>
    <scope>NUCLEOTIDE SEQUENCE [LARGE SCALE GENOMIC DNA]</scope>
    <source>
        <strain evidence="1 2">FUR100</strain>
    </source>
</reference>
<dbReference type="RefSeq" id="WP_060937906.1">
    <property type="nucleotide sequence ID" value="NZ_BHXB01000001.1"/>
</dbReference>
<dbReference type="InterPro" id="IPR029069">
    <property type="entry name" value="HotDog_dom_sf"/>
</dbReference>
<dbReference type="InterPro" id="IPR016709">
    <property type="entry name" value="HadA-like"/>
</dbReference>
<name>A0A401NCS0_RHOER</name>
<dbReference type="GO" id="GO:0006633">
    <property type="term" value="P:fatty acid biosynthetic process"/>
    <property type="evidence" value="ECO:0007669"/>
    <property type="project" value="TreeGrafter"/>
</dbReference>
<dbReference type="SUPFAM" id="SSF54637">
    <property type="entry name" value="Thioesterase/thiol ester dehydrase-isomerase"/>
    <property type="match status" value="1"/>
</dbReference>
<dbReference type="Proteomes" id="UP000627573">
    <property type="component" value="Unassembled WGS sequence"/>
</dbReference>
<dbReference type="CDD" id="cd03441">
    <property type="entry name" value="R_hydratase_like"/>
    <property type="match status" value="1"/>
</dbReference>
<comment type="caution">
    <text evidence="1">The sequence shown here is derived from an EMBL/GenBank/DDBJ whole genome shotgun (WGS) entry which is preliminary data.</text>
</comment>
<dbReference type="PANTHER" id="PTHR43437">
    <property type="entry name" value="HYDROXYACYL-THIOESTER DEHYDRATASE TYPE 2, MITOCHONDRIAL-RELATED"/>
    <property type="match status" value="1"/>
</dbReference>
<dbReference type="GO" id="GO:0019171">
    <property type="term" value="F:(3R)-hydroxyacyl-[acyl-carrier-protein] dehydratase activity"/>
    <property type="evidence" value="ECO:0007669"/>
    <property type="project" value="TreeGrafter"/>
</dbReference>
<evidence type="ECO:0000313" key="1">
    <source>
        <dbReference type="EMBL" id="MBH5142917.1"/>
    </source>
</evidence>
<organism evidence="1 2">
    <name type="scientific">Rhodococcus erythropolis</name>
    <name type="common">Arthrobacter picolinophilus</name>
    <dbReference type="NCBI Taxonomy" id="1833"/>
    <lineage>
        <taxon>Bacteria</taxon>
        <taxon>Bacillati</taxon>
        <taxon>Actinomycetota</taxon>
        <taxon>Actinomycetes</taxon>
        <taxon>Mycobacteriales</taxon>
        <taxon>Nocardiaceae</taxon>
        <taxon>Rhodococcus</taxon>
        <taxon>Rhodococcus erythropolis group</taxon>
    </lineage>
</organism>
<dbReference type="InterPro" id="IPR039569">
    <property type="entry name" value="FAS1-like_DH_region"/>
</dbReference>
<gene>
    <name evidence="1" type="ORF">I3517_09840</name>
</gene>
<dbReference type="InterPro" id="IPR050965">
    <property type="entry name" value="UPF0336/Enoyl-CoA_hydratase"/>
</dbReference>
<keyword evidence="2" id="KW-1185">Reference proteome</keyword>
<dbReference type="Gene3D" id="3.10.129.10">
    <property type="entry name" value="Hotdog Thioesterase"/>
    <property type="match status" value="1"/>
</dbReference>
<dbReference type="PIRSF" id="PIRSF018072">
    <property type="entry name" value="UCP018072"/>
    <property type="match status" value="1"/>
</dbReference>
<protein>
    <submittedName>
        <fullName evidence="1">MaoC family dehydratase N-terminal domain-containing protein</fullName>
    </submittedName>
</protein>
<accession>A0A401NCS0</accession>
<dbReference type="AlphaFoldDB" id="A0A401NCS0"/>
<evidence type="ECO:0000313" key="2">
    <source>
        <dbReference type="Proteomes" id="UP000627573"/>
    </source>
</evidence>
<sequence length="149" mass="15845">MSPVNPALAGRVFPSSSYLVGREKIREFALAVRSSNPLHHDVDFAREAGFVDVIAPTTFTTVVQQRAIMALLRTPDTGLDPTRVVHTSEKIEHQRPIVAGDDLSTTLTITGVTVRAGSAILSTVSEIHDVTDALVATVTSTLLARGEGA</sequence>
<dbReference type="Pfam" id="PF13452">
    <property type="entry name" value="FAS1_DH_region"/>
    <property type="match status" value="1"/>
</dbReference>
<dbReference type="PANTHER" id="PTHR43437:SF3">
    <property type="entry name" value="HYDROXYACYL-THIOESTER DEHYDRATASE TYPE 2, MITOCHONDRIAL"/>
    <property type="match status" value="1"/>
</dbReference>